<dbReference type="InterPro" id="IPR052410">
    <property type="entry name" value="DRC5"/>
</dbReference>
<dbReference type="Gene3D" id="3.80.10.10">
    <property type="entry name" value="Ribonuclease Inhibitor"/>
    <property type="match status" value="1"/>
</dbReference>
<feature type="region of interest" description="Disordered" evidence="4">
    <location>
        <begin position="54"/>
        <end position="83"/>
    </location>
</feature>
<evidence type="ECO:0000256" key="1">
    <source>
        <dbReference type="ARBA" id="ARBA00004245"/>
    </source>
</evidence>
<feature type="compositionally biased region" description="Low complexity" evidence="4">
    <location>
        <begin position="240"/>
        <end position="251"/>
    </location>
</feature>
<evidence type="ECO:0000313" key="6">
    <source>
        <dbReference type="Proteomes" id="UP001363151"/>
    </source>
</evidence>
<feature type="compositionally biased region" description="Low complexity" evidence="4">
    <location>
        <begin position="1603"/>
        <end position="1618"/>
    </location>
</feature>
<comment type="subcellular location">
    <subcellularLocation>
        <location evidence="1">Cytoplasm</location>
        <location evidence="1">Cytoskeleton</location>
    </subcellularLocation>
</comment>
<feature type="compositionally biased region" description="Basic residues" evidence="4">
    <location>
        <begin position="1188"/>
        <end position="1198"/>
    </location>
</feature>
<dbReference type="PANTHER" id="PTHR24107:SF2">
    <property type="entry name" value="NLR FAMILY CARD DOMAIN CONTAINING 3"/>
    <property type="match status" value="1"/>
</dbReference>
<feature type="region of interest" description="Disordered" evidence="4">
    <location>
        <begin position="1"/>
        <end position="38"/>
    </location>
</feature>
<feature type="region of interest" description="Disordered" evidence="4">
    <location>
        <begin position="1170"/>
        <end position="1287"/>
    </location>
</feature>
<feature type="compositionally biased region" description="Low complexity" evidence="4">
    <location>
        <begin position="173"/>
        <end position="205"/>
    </location>
</feature>
<dbReference type="SUPFAM" id="SSF52047">
    <property type="entry name" value="RNI-like"/>
    <property type="match status" value="1"/>
</dbReference>
<keyword evidence="3" id="KW-0206">Cytoskeleton</keyword>
<feature type="compositionally biased region" description="Pro residues" evidence="4">
    <location>
        <begin position="1262"/>
        <end position="1275"/>
    </location>
</feature>
<accession>A0ABR1G729</accession>
<keyword evidence="2" id="KW-0963">Cytoplasm</keyword>
<feature type="compositionally biased region" description="Basic residues" evidence="4">
    <location>
        <begin position="1237"/>
        <end position="1254"/>
    </location>
</feature>
<dbReference type="InterPro" id="IPR032675">
    <property type="entry name" value="LRR_dom_sf"/>
</dbReference>
<evidence type="ECO:0000256" key="2">
    <source>
        <dbReference type="ARBA" id="ARBA00022490"/>
    </source>
</evidence>
<sequence length="1667" mass="180540">MGPPQPARDPDRGRRRLLKSQSDAALAAKRKSHQERAAALVGTRDLAWHLRRSQVQADRASQGDRSPRSLDSADPFVVDASRDDATRSPRSVVVVGRLVGRTIDALGAGDYGTAAASQPRPYAVEALLDCRANGLESGSCARLLAACLRRASLEVLRLSANDVSDGAARCGESSRSSAPRAAPSWTCSSPGRSSSTRGPAGGAAAALAVRAPDLGRVAQRPHALRRRRRRRAYDAYSGVAGAPAGAAAPAPRRADGGARKAVRVSAGAPTLARVPPAVVDGRRGAARPGGDRRTFVSGFGGADVGAALGLSPVLVKLAEAKAAPESDDDDDDDDARRRRHKEKESMTTQEARERTSQLLADRIFAEASYERKLERDKKTFRVDFAAFLPYWHLVQYGSGKKANRAYTHLLSTLKHVLRILRLSGPEARARSTSVKLRRLRQFSDVVGLSRDRSGLYAPLVADVYVSVLRRALDGRGRALDVLLDVVPTPAGAPAPDKERVKEKPRGCRMTAADVRTALFGKDATKDAATWDAPLFKRLAFDDLLRTLWLRADALSDEGDATLDDVLELALDFAFECAASAQEKLVQRFEDEEHAKGKVDWYAFDLILDDFDMGPGDGTVEGEAASKAEKLELFKEALGVDELEEQDLVLTDAKRFAMTLWKAGKFKQLRKHEVVAEAPVEAVVERPRGLTNGNLGLALRVLDLSWNRLHVADELRVLVSVCPNLEVLDASYNSFGDGGVVAILAAADFSPEPSNFVALKLRGNGVGPRGAHLLGDLVRRRAADAPRLELLDLASNRLGAFGAGQQGFGARCARAAALEDGGGVFEARPLALDMDDCAVDADVPSDGSVPPTYDPDDAERAIDDAPEVPLDPATTAPDVGVALRNALRAVARDNALRFESLEWCRMAASGNERRDERERTWLPVKLLTRAGAMPSVGHTRSGSLCASRGGHAPSPPYLKLDLEDPANELFLKTNPNAAPLGDRAFVEKLLQRAGHDPQPPNLCEIYGHDDELKERPLSDLVHLLTVLLPRVRVASEKRVALEVRGCGLHERIRNVSFRPDDPAKRARAEALTRGKNTMAKDTPRPRDVAPLLRALLRGRDVELGAVLKGGALTFDVSSSARPDAAHATLAPRDVVHRASNADLPTPCRRLVRAFAMDDDVLIDHAKNAERASTYDRARPEPALEAAQKKGAKKGRKGKKGAGAPKDAPKAPPKEPPTAPAPAADAAAEAAAPEDGKKAAKKKKKKKGGKKKKGASKKASPEKPAAPEPPASPPKSPSKPATPSSLVKSSKMWKLTLGRGVRSKIGDLKRALIRRFDRNDRCAIGDLEATAREHFRAHPSRTLHRTPCTPDLLPVSAQDAALGAASKWVENWSLPESWRTETGDKAGDEREFDQDPDAVFAGLVRPKYERQARIIQKNWRAYRKRKKRRVDKKPVAYGHAKVAGCSPVLSRVNQVVEDKAVQDAATEAVAKWKHRPKPSLAAYLANWHVIHFGAARSACHPKGIAAVLAAPHADTVEGHLVPLQDVVVALVGYDKRVVAEDPTTWTSPLAALARPWLDEETMYDLFLKIRKTQAFLRTELANWLSVDGRLTFDDFKRFFPDLPGAAAVSSSPSRRSSAAVQDRADTNDPAYVERKPPKVEATAKKHHMFAQLDGLEFAELEHITKGTVD</sequence>
<dbReference type="Proteomes" id="UP001363151">
    <property type="component" value="Unassembled WGS sequence"/>
</dbReference>
<protein>
    <submittedName>
        <fullName evidence="5">Uncharacterized protein</fullName>
    </submittedName>
</protein>
<gene>
    <name evidence="5" type="ORF">SO694_00044033</name>
</gene>
<feature type="compositionally biased region" description="Basic residues" evidence="4">
    <location>
        <begin position="222"/>
        <end position="231"/>
    </location>
</feature>
<feature type="compositionally biased region" description="Basic and acidic residues" evidence="4">
    <location>
        <begin position="1170"/>
        <end position="1180"/>
    </location>
</feature>
<dbReference type="Pfam" id="PF13516">
    <property type="entry name" value="LRR_6"/>
    <property type="match status" value="1"/>
</dbReference>
<reference evidence="5 6" key="1">
    <citation type="submission" date="2024-03" db="EMBL/GenBank/DDBJ databases">
        <title>Aureococcus anophagefferens CCMP1851 and Kratosvirus quantuckense: Draft genome of a second virus-susceptible host strain in the model system.</title>
        <authorList>
            <person name="Chase E."/>
            <person name="Truchon A.R."/>
            <person name="Schepens W."/>
            <person name="Wilhelm S.W."/>
        </authorList>
    </citation>
    <scope>NUCLEOTIDE SEQUENCE [LARGE SCALE GENOMIC DNA]</scope>
    <source>
        <strain evidence="5 6">CCMP1851</strain>
    </source>
</reference>
<feature type="region of interest" description="Disordered" evidence="4">
    <location>
        <begin position="165"/>
        <end position="205"/>
    </location>
</feature>
<feature type="compositionally biased region" description="Basic and acidic residues" evidence="4">
    <location>
        <begin position="342"/>
        <end position="354"/>
    </location>
</feature>
<name>A0ABR1G729_AURAN</name>
<evidence type="ECO:0000256" key="4">
    <source>
        <dbReference type="SAM" id="MobiDB-lite"/>
    </source>
</evidence>
<feature type="region of interest" description="Disordered" evidence="4">
    <location>
        <begin position="217"/>
        <end position="259"/>
    </location>
</feature>
<dbReference type="EMBL" id="JBBJCI010000083">
    <property type="protein sequence ID" value="KAK7249050.1"/>
    <property type="molecule type" value="Genomic_DNA"/>
</dbReference>
<evidence type="ECO:0000313" key="5">
    <source>
        <dbReference type="EMBL" id="KAK7249050.1"/>
    </source>
</evidence>
<feature type="compositionally biased region" description="Basic and acidic residues" evidence="4">
    <location>
        <begin position="1620"/>
        <end position="1629"/>
    </location>
</feature>
<dbReference type="PANTHER" id="PTHR24107">
    <property type="entry name" value="YNEIN REGULATORY COMPLEX SUBUNIT 5"/>
    <property type="match status" value="1"/>
</dbReference>
<proteinExistence type="predicted"/>
<comment type="caution">
    <text evidence="5">The sequence shown here is derived from an EMBL/GenBank/DDBJ whole genome shotgun (WGS) entry which is preliminary data.</text>
</comment>
<organism evidence="5 6">
    <name type="scientific">Aureococcus anophagefferens</name>
    <name type="common">Harmful bloom alga</name>
    <dbReference type="NCBI Taxonomy" id="44056"/>
    <lineage>
        <taxon>Eukaryota</taxon>
        <taxon>Sar</taxon>
        <taxon>Stramenopiles</taxon>
        <taxon>Ochrophyta</taxon>
        <taxon>Pelagophyceae</taxon>
        <taxon>Pelagomonadales</taxon>
        <taxon>Pelagomonadaceae</taxon>
        <taxon>Aureococcus</taxon>
    </lineage>
</organism>
<evidence type="ECO:0000256" key="3">
    <source>
        <dbReference type="ARBA" id="ARBA00023212"/>
    </source>
</evidence>
<feature type="compositionally biased region" description="Low complexity" evidence="4">
    <location>
        <begin position="1219"/>
        <end position="1231"/>
    </location>
</feature>
<feature type="region of interest" description="Disordered" evidence="4">
    <location>
        <begin position="321"/>
        <end position="354"/>
    </location>
</feature>
<dbReference type="InterPro" id="IPR001611">
    <property type="entry name" value="Leu-rich_rpt"/>
</dbReference>
<keyword evidence="6" id="KW-1185">Reference proteome</keyword>
<feature type="region of interest" description="Disordered" evidence="4">
    <location>
        <begin position="1603"/>
        <end position="1629"/>
    </location>
</feature>